<keyword evidence="1" id="KW-0418">Kinase</keyword>
<dbReference type="PANTHER" id="PTHR35526:SF3">
    <property type="entry name" value="ANTI-SIGMA-F FACTOR RSBW"/>
    <property type="match status" value="1"/>
</dbReference>
<dbReference type="PANTHER" id="PTHR35526">
    <property type="entry name" value="ANTI-SIGMA-F FACTOR RSBW-RELATED"/>
    <property type="match status" value="1"/>
</dbReference>
<proteinExistence type="predicted"/>
<dbReference type="Pfam" id="PF13581">
    <property type="entry name" value="HATPase_c_2"/>
    <property type="match status" value="1"/>
</dbReference>
<dbReference type="InterPro" id="IPR036890">
    <property type="entry name" value="HATPase_C_sf"/>
</dbReference>
<dbReference type="InterPro" id="IPR050267">
    <property type="entry name" value="Anti-sigma-factor_SerPK"/>
</dbReference>
<evidence type="ECO:0000259" key="2">
    <source>
        <dbReference type="Pfam" id="PF13581"/>
    </source>
</evidence>
<dbReference type="EMBL" id="JAMFMB010000002">
    <property type="protein sequence ID" value="MCL6282429.1"/>
    <property type="molecule type" value="Genomic_DNA"/>
</dbReference>
<keyword evidence="1" id="KW-0808">Transferase</keyword>
<reference evidence="3" key="1">
    <citation type="submission" date="2022-05" db="EMBL/GenBank/DDBJ databases">
        <authorList>
            <person name="Park J.-S."/>
        </authorList>
    </citation>
    <scope>NUCLEOTIDE SEQUENCE</scope>
    <source>
        <strain evidence="3">2012CJ41-6</strain>
    </source>
</reference>
<evidence type="ECO:0000313" key="3">
    <source>
        <dbReference type="EMBL" id="MCL6282429.1"/>
    </source>
</evidence>
<dbReference type="RefSeq" id="WP_249706593.1">
    <property type="nucleotide sequence ID" value="NZ_JAMFMB010000002.1"/>
</dbReference>
<gene>
    <name evidence="3" type="ORF">M3P21_02710</name>
</gene>
<keyword evidence="4" id="KW-1185">Reference proteome</keyword>
<dbReference type="CDD" id="cd16936">
    <property type="entry name" value="HATPase_RsbW-like"/>
    <property type="match status" value="1"/>
</dbReference>
<accession>A0ABT0PXT2</accession>
<keyword evidence="1" id="KW-0723">Serine/threonine-protein kinase</keyword>
<evidence type="ECO:0000256" key="1">
    <source>
        <dbReference type="ARBA" id="ARBA00022527"/>
    </source>
</evidence>
<dbReference type="Proteomes" id="UP001203880">
    <property type="component" value="Unassembled WGS sequence"/>
</dbReference>
<keyword evidence="3" id="KW-0547">Nucleotide-binding</keyword>
<name>A0ABT0PXT2_9RHOB</name>
<keyword evidence="3" id="KW-0067">ATP-binding</keyword>
<feature type="domain" description="Histidine kinase/HSP90-like ATPase" evidence="2">
    <location>
        <begin position="21"/>
        <end position="140"/>
    </location>
</feature>
<dbReference type="InterPro" id="IPR003594">
    <property type="entry name" value="HATPase_dom"/>
</dbReference>
<dbReference type="Gene3D" id="3.30.565.10">
    <property type="entry name" value="Histidine kinase-like ATPase, C-terminal domain"/>
    <property type="match status" value="1"/>
</dbReference>
<dbReference type="GO" id="GO:0005524">
    <property type="term" value="F:ATP binding"/>
    <property type="evidence" value="ECO:0007669"/>
    <property type="project" value="UniProtKB-KW"/>
</dbReference>
<comment type="caution">
    <text evidence="3">The sequence shown here is derived from an EMBL/GenBank/DDBJ whole genome shotgun (WGS) entry which is preliminary data.</text>
</comment>
<dbReference type="SUPFAM" id="SSF55874">
    <property type="entry name" value="ATPase domain of HSP90 chaperone/DNA topoisomerase II/histidine kinase"/>
    <property type="match status" value="1"/>
</dbReference>
<protein>
    <submittedName>
        <fullName evidence="3">ATP-binding protein</fullName>
    </submittedName>
</protein>
<sequence>MEPDRTSDRLRLSVIATPLAARQAVIDICSHVAKPGVAPARMEDIRIVLAEVLNNIVEHAYSPRAPGRIRVSVTATPEAVEVELSDFGTPLPTRNLSARTLPPPNPDDLPEGGFGWHLIRTLADQVAYERRAGCNHLSLRFDLPEHNASVSQ</sequence>
<organism evidence="3 4">
    <name type="scientific">Ruegeria spongiae</name>
    <dbReference type="NCBI Taxonomy" id="2942209"/>
    <lineage>
        <taxon>Bacteria</taxon>
        <taxon>Pseudomonadati</taxon>
        <taxon>Pseudomonadota</taxon>
        <taxon>Alphaproteobacteria</taxon>
        <taxon>Rhodobacterales</taxon>
        <taxon>Roseobacteraceae</taxon>
        <taxon>Ruegeria</taxon>
    </lineage>
</organism>
<evidence type="ECO:0000313" key="4">
    <source>
        <dbReference type="Proteomes" id="UP001203880"/>
    </source>
</evidence>